<dbReference type="AlphaFoldDB" id="A0AA51MT32"/>
<accession>A0AA51MT32</accession>
<evidence type="ECO:0000313" key="2">
    <source>
        <dbReference type="EMBL" id="WML87826.1"/>
    </source>
</evidence>
<evidence type="ECO:0000313" key="1">
    <source>
        <dbReference type="EMBL" id="MDQ5768299.1"/>
    </source>
</evidence>
<proteinExistence type="predicted"/>
<protein>
    <recommendedName>
        <fullName evidence="4">Anti-sigma factor</fullName>
    </recommendedName>
</protein>
<reference evidence="2 3" key="1">
    <citation type="submission" date="2023-08" db="EMBL/GenBank/DDBJ databases">
        <title>New molecular markers tilS and rpoB for phylogenetic and monitoring studies of the genus Thiothrix biodiversity.</title>
        <authorList>
            <person name="Ravin N.V."/>
            <person name="Smolyakov D."/>
            <person name="Markov N.D."/>
            <person name="Beletsky A.V."/>
            <person name="Mardanov A.V."/>
            <person name="Rudenko T.S."/>
            <person name="Grabovich M.Y."/>
        </authorList>
    </citation>
    <scope>NUCLEOTIDE SEQUENCE</scope>
    <source>
        <strain evidence="2">DNT52</strain>
        <strain evidence="1 3">H33</strain>
    </source>
</reference>
<dbReference type="EMBL" id="CP133217">
    <property type="protein sequence ID" value="WML87826.1"/>
    <property type="molecule type" value="Genomic_DNA"/>
</dbReference>
<evidence type="ECO:0008006" key="4">
    <source>
        <dbReference type="Google" id="ProtNLM"/>
    </source>
</evidence>
<gene>
    <name evidence="1" type="ORF">RCC75_07150</name>
    <name evidence="2" type="ORF">RCG00_05525</name>
</gene>
<dbReference type="Proteomes" id="UP001223336">
    <property type="component" value="Unassembled WGS sequence"/>
</dbReference>
<dbReference type="Proteomes" id="UP001229862">
    <property type="component" value="Chromosome"/>
</dbReference>
<dbReference type="EMBL" id="JAVFKN010000007">
    <property type="protein sequence ID" value="MDQ5768299.1"/>
    <property type="molecule type" value="Genomic_DNA"/>
</dbReference>
<dbReference type="RefSeq" id="WP_308134354.1">
    <property type="nucleotide sequence ID" value="NZ_CP133197.1"/>
</dbReference>
<organism evidence="2">
    <name type="scientific">Thiothrix subterranea</name>
    <dbReference type="NCBI Taxonomy" id="2735563"/>
    <lineage>
        <taxon>Bacteria</taxon>
        <taxon>Pseudomonadati</taxon>
        <taxon>Pseudomonadota</taxon>
        <taxon>Gammaproteobacteria</taxon>
        <taxon>Thiotrichales</taxon>
        <taxon>Thiotrichaceae</taxon>
        <taxon>Thiothrix</taxon>
    </lineage>
</organism>
<keyword evidence="3" id="KW-1185">Reference proteome</keyword>
<evidence type="ECO:0000313" key="3">
    <source>
        <dbReference type="Proteomes" id="UP001223336"/>
    </source>
</evidence>
<sequence length="248" mass="27853">MSLYPHGDPVEEARLLLPWYITGKLTESERKLVERILEIHPELAAEYQRELKLVDMIRANTALLELSAVDTTQQRLEKLMKRIGREERDNSVVSPTAAPALAPQRNWLGEAKQWLRHLLIPKWEGLTPANAIFALLLLIQAGFLGWFAHSTDSKPEGIYVSATVAGDASAVPVVKGMVLLVDFNGDARIQQVKEFLLHWNARILDGPNDTGYFKIEMKDVLSSDPQAGTILQQMQQDNAVIAFIGREY</sequence>
<name>A0AA51MT32_9GAMM</name>